<dbReference type="Proteomes" id="UP000199126">
    <property type="component" value="Unassembled WGS sequence"/>
</dbReference>
<evidence type="ECO:0000259" key="1">
    <source>
        <dbReference type="Pfam" id="PF13460"/>
    </source>
</evidence>
<evidence type="ECO:0000313" key="3">
    <source>
        <dbReference type="Proteomes" id="UP000199126"/>
    </source>
</evidence>
<dbReference type="EMBL" id="FODV01000005">
    <property type="protein sequence ID" value="SEO81200.1"/>
    <property type="molecule type" value="Genomic_DNA"/>
</dbReference>
<dbReference type="PANTHER" id="PTHR12126:SF11">
    <property type="entry name" value="NADH DEHYDROGENASE [UBIQUINONE] 1 ALPHA SUBCOMPLEX SUBUNIT 9, MITOCHONDRIAL"/>
    <property type="match status" value="1"/>
</dbReference>
<dbReference type="OrthoDB" id="358920at2157"/>
<proteinExistence type="predicted"/>
<dbReference type="InterPro" id="IPR036291">
    <property type="entry name" value="NAD(P)-bd_dom_sf"/>
</dbReference>
<dbReference type="RefSeq" id="WP_089824455.1">
    <property type="nucleotide sequence ID" value="NZ_FODV01000005.1"/>
</dbReference>
<dbReference type="AlphaFoldDB" id="A0A1H8SR00"/>
<dbReference type="Gene3D" id="3.40.50.720">
    <property type="entry name" value="NAD(P)-binding Rossmann-like Domain"/>
    <property type="match status" value="1"/>
</dbReference>
<dbReference type="GO" id="GO:0044877">
    <property type="term" value="F:protein-containing complex binding"/>
    <property type="evidence" value="ECO:0007669"/>
    <property type="project" value="TreeGrafter"/>
</dbReference>
<gene>
    <name evidence="2" type="ORF">SAMN04487948_105280</name>
</gene>
<evidence type="ECO:0000313" key="2">
    <source>
        <dbReference type="EMBL" id="SEO81200.1"/>
    </source>
</evidence>
<accession>A0A1H8SR00</accession>
<name>A0A1H8SR00_9EURY</name>
<dbReference type="InterPro" id="IPR051207">
    <property type="entry name" value="ComplexI_NDUFA9_subunit"/>
</dbReference>
<feature type="domain" description="NAD(P)-binding" evidence="1">
    <location>
        <begin position="7"/>
        <end position="155"/>
    </location>
</feature>
<reference evidence="3" key="1">
    <citation type="submission" date="2016-10" db="EMBL/GenBank/DDBJ databases">
        <authorList>
            <person name="Varghese N."/>
            <person name="Submissions S."/>
        </authorList>
    </citation>
    <scope>NUCLEOTIDE SEQUENCE [LARGE SCALE GENOMIC DNA]</scope>
    <source>
        <strain evidence="3">CGMCC 1.10121</strain>
    </source>
</reference>
<protein>
    <submittedName>
        <fullName evidence="2">Uncharacterized conserved protein YbjT, contains NAD(P)-binding and DUF2867 domains</fullName>
    </submittedName>
</protein>
<sequence length="317" mass="34077">MRVLVTGATGFVGSRLVPTLVDRGHEVVVLTRDADSYDGAADEVYEGDVLEAGSFEHALSDVDAAYYLIHSMDASEDFAEQDRRGARHFEHAASEAGVDRVLYLSGLGEDRVDLSDHLESRREVERILSEGSFDLTTLRAAVVIGSGNTSFDIVEQLATRLPVMVTPQWVRVDCQPIAVADVVAYLVGTLETPETAGTTYDVGGEAVLTYGDLLGKTADVAGRSAVIVPVPVLTPQLSAYWVGLVTDVPNSVAYPLIKGLKNEVVADDDAVRTAIPIELTPYDTAIERALGDETNPEDDAERAVEKLARLDRSESGD</sequence>
<dbReference type="InterPro" id="IPR016040">
    <property type="entry name" value="NAD(P)-bd_dom"/>
</dbReference>
<organism evidence="2 3">
    <name type="scientific">Halogranum amylolyticum</name>
    <dbReference type="NCBI Taxonomy" id="660520"/>
    <lineage>
        <taxon>Archaea</taxon>
        <taxon>Methanobacteriati</taxon>
        <taxon>Methanobacteriota</taxon>
        <taxon>Stenosarchaea group</taxon>
        <taxon>Halobacteria</taxon>
        <taxon>Halobacteriales</taxon>
        <taxon>Haloferacaceae</taxon>
    </lineage>
</organism>
<dbReference type="SUPFAM" id="SSF51735">
    <property type="entry name" value="NAD(P)-binding Rossmann-fold domains"/>
    <property type="match status" value="1"/>
</dbReference>
<dbReference type="PANTHER" id="PTHR12126">
    <property type="entry name" value="NADH-UBIQUINONE OXIDOREDUCTASE 39 KDA SUBUNIT-RELATED"/>
    <property type="match status" value="1"/>
</dbReference>
<dbReference type="Pfam" id="PF13460">
    <property type="entry name" value="NAD_binding_10"/>
    <property type="match status" value="1"/>
</dbReference>
<keyword evidence="3" id="KW-1185">Reference proteome</keyword>